<evidence type="ECO:0000256" key="2">
    <source>
        <dbReference type="SAM" id="Phobius"/>
    </source>
</evidence>
<organism evidence="3 4">
    <name type="scientific">Smittium megazygosporum</name>
    <dbReference type="NCBI Taxonomy" id="133381"/>
    <lineage>
        <taxon>Eukaryota</taxon>
        <taxon>Fungi</taxon>
        <taxon>Fungi incertae sedis</taxon>
        <taxon>Zoopagomycota</taxon>
        <taxon>Kickxellomycotina</taxon>
        <taxon>Harpellomycetes</taxon>
        <taxon>Harpellales</taxon>
        <taxon>Legeriomycetaceae</taxon>
        <taxon>Smittium</taxon>
    </lineage>
</organism>
<evidence type="ECO:0000256" key="1">
    <source>
        <dbReference type="SAM" id="MobiDB-lite"/>
    </source>
</evidence>
<keyword evidence="2" id="KW-0472">Membrane</keyword>
<sequence length="62" mass="7044">MSSKPLLPQNELIPGISLNRPPKKAPSKPPDPLFFTPEYKFYAFLTVTVVSFMIYKAWNISS</sequence>
<feature type="region of interest" description="Disordered" evidence="1">
    <location>
        <begin position="1"/>
        <end position="29"/>
    </location>
</feature>
<feature type="non-terminal residue" evidence="3">
    <location>
        <position position="62"/>
    </location>
</feature>
<protein>
    <submittedName>
        <fullName evidence="3">Uncharacterized protein</fullName>
    </submittedName>
</protein>
<keyword evidence="2" id="KW-0812">Transmembrane</keyword>
<evidence type="ECO:0000313" key="3">
    <source>
        <dbReference type="EMBL" id="PVV00363.1"/>
    </source>
</evidence>
<comment type="caution">
    <text evidence="3">The sequence shown here is derived from an EMBL/GenBank/DDBJ whole genome shotgun (WGS) entry which is preliminary data.</text>
</comment>
<proteinExistence type="predicted"/>
<dbReference type="AlphaFoldDB" id="A0A2T9Z6Z0"/>
<dbReference type="Proteomes" id="UP000245609">
    <property type="component" value="Unassembled WGS sequence"/>
</dbReference>
<keyword evidence="4" id="KW-1185">Reference proteome</keyword>
<feature type="transmembrane region" description="Helical" evidence="2">
    <location>
        <begin position="39"/>
        <end position="58"/>
    </location>
</feature>
<gene>
    <name evidence="3" type="ORF">BB560_005262</name>
</gene>
<dbReference type="EMBL" id="MBFS01002063">
    <property type="protein sequence ID" value="PVV00363.1"/>
    <property type="molecule type" value="Genomic_DNA"/>
</dbReference>
<evidence type="ECO:0000313" key="4">
    <source>
        <dbReference type="Proteomes" id="UP000245609"/>
    </source>
</evidence>
<keyword evidence="2" id="KW-1133">Transmembrane helix</keyword>
<name>A0A2T9Z6Z0_9FUNG</name>
<reference evidence="3 4" key="1">
    <citation type="journal article" date="2018" name="MBio">
        <title>Comparative Genomics Reveals the Core Gene Toolbox for the Fungus-Insect Symbiosis.</title>
        <authorList>
            <person name="Wang Y."/>
            <person name="Stata M."/>
            <person name="Wang W."/>
            <person name="Stajich J.E."/>
            <person name="White M.M."/>
            <person name="Moncalvo J.M."/>
        </authorList>
    </citation>
    <scope>NUCLEOTIDE SEQUENCE [LARGE SCALE GENOMIC DNA]</scope>
    <source>
        <strain evidence="3 4">SC-DP-2</strain>
    </source>
</reference>
<accession>A0A2T9Z6Z0</accession>